<keyword evidence="5" id="KW-0812">Transmembrane</keyword>
<sequence>MNETRMQNEDKAGAPATGLHAILAANGRGGLRRWRLPLLGVAVAAVIAAVLVFRGNGEANRPQYRTETASVDTLVVEVSATGNLEPTNQVNVGSELSGTVATVLVDDDDRVKKGQVLAVLDLSKFEDAVAKSRAAVAVAEAGLKQAEATVVEARAKLARYREVAQLSGGKVPSKTEMETAEAELARAEANVASTRAAIAEAKAALRTDETNLGKAQIRSPIDGVVLARSVDPGQTVAASLQAVTLFTLAEDLSKMELKVDVDEADVGQVKAGLKASFTVDAWPGRRFEAEITRVGFNATDDNGVISYPAVLRVDNGDLSLRPGMTGTAEITTLVRDNALLVPNAALRFAPPISAAPQKSGGGVFGSLMPRPPASTPKAAAPAVGTDGSQRIWVLRDGQAVPLQVKAGATNGRHTEIVGGELQAGMAVITEALGVKR</sequence>
<evidence type="ECO:0000259" key="8">
    <source>
        <dbReference type="Pfam" id="PF25954"/>
    </source>
</evidence>
<dbReference type="Gene3D" id="2.40.30.170">
    <property type="match status" value="1"/>
</dbReference>
<keyword evidence="5" id="KW-1133">Transmembrane helix</keyword>
<comment type="subcellular location">
    <subcellularLocation>
        <location evidence="1">Cell envelope</location>
    </subcellularLocation>
</comment>
<evidence type="ECO:0000256" key="3">
    <source>
        <dbReference type="ARBA" id="ARBA00023054"/>
    </source>
</evidence>
<evidence type="ECO:0000256" key="1">
    <source>
        <dbReference type="ARBA" id="ARBA00004196"/>
    </source>
</evidence>
<reference evidence="10" key="1">
    <citation type="journal article" date="2019" name="Int. J. Syst. Evol. Microbiol.">
        <title>The Global Catalogue of Microorganisms (GCM) 10K type strain sequencing project: providing services to taxonomists for standard genome sequencing and annotation.</title>
        <authorList>
            <consortium name="The Broad Institute Genomics Platform"/>
            <consortium name="The Broad Institute Genome Sequencing Center for Infectious Disease"/>
            <person name="Wu L."/>
            <person name="Ma J."/>
        </authorList>
    </citation>
    <scope>NUCLEOTIDE SEQUENCE [LARGE SCALE GENOMIC DNA]</scope>
    <source>
        <strain evidence="10">SHR3</strain>
    </source>
</reference>
<dbReference type="InterPro" id="IPR050465">
    <property type="entry name" value="UPF0194_transport"/>
</dbReference>
<feature type="domain" description="Multidrug resistance protein MdtA-like alpha-helical hairpin" evidence="6">
    <location>
        <begin position="137"/>
        <end position="206"/>
    </location>
</feature>
<dbReference type="Proteomes" id="UP001595974">
    <property type="component" value="Unassembled WGS sequence"/>
</dbReference>
<dbReference type="Pfam" id="PF25954">
    <property type="entry name" value="Beta-barrel_RND_2"/>
    <property type="match status" value="1"/>
</dbReference>
<keyword evidence="3 4" id="KW-0175">Coiled coil</keyword>
<dbReference type="EMBL" id="JBHSOG010000101">
    <property type="protein sequence ID" value="MFC5771879.1"/>
    <property type="molecule type" value="Genomic_DNA"/>
</dbReference>
<dbReference type="SUPFAM" id="SSF111369">
    <property type="entry name" value="HlyD-like secretion proteins"/>
    <property type="match status" value="1"/>
</dbReference>
<dbReference type="InterPro" id="IPR058625">
    <property type="entry name" value="MdtA-like_BSH"/>
</dbReference>
<feature type="transmembrane region" description="Helical" evidence="5">
    <location>
        <begin position="36"/>
        <end position="53"/>
    </location>
</feature>
<name>A0ABW1AXJ4_9RHOO</name>
<evidence type="ECO:0000256" key="2">
    <source>
        <dbReference type="ARBA" id="ARBA00009477"/>
    </source>
</evidence>
<comment type="caution">
    <text evidence="9">The sequence shown here is derived from an EMBL/GenBank/DDBJ whole genome shotgun (WGS) entry which is preliminary data.</text>
</comment>
<organism evidence="9 10">
    <name type="scientific">Thauera sinica</name>
    <dbReference type="NCBI Taxonomy" id="2665146"/>
    <lineage>
        <taxon>Bacteria</taxon>
        <taxon>Pseudomonadati</taxon>
        <taxon>Pseudomonadota</taxon>
        <taxon>Betaproteobacteria</taxon>
        <taxon>Rhodocyclales</taxon>
        <taxon>Zoogloeaceae</taxon>
        <taxon>Thauera</taxon>
    </lineage>
</organism>
<evidence type="ECO:0000259" key="6">
    <source>
        <dbReference type="Pfam" id="PF25876"/>
    </source>
</evidence>
<dbReference type="Gene3D" id="2.40.50.100">
    <property type="match status" value="1"/>
</dbReference>
<feature type="domain" description="Multidrug resistance protein MdtA-like barrel-sandwich hybrid" evidence="7">
    <location>
        <begin position="88"/>
        <end position="242"/>
    </location>
</feature>
<feature type="domain" description="CusB-like beta-barrel" evidence="8">
    <location>
        <begin position="257"/>
        <end position="331"/>
    </location>
</feature>
<dbReference type="InterPro" id="IPR058624">
    <property type="entry name" value="MdtA-like_HH"/>
</dbReference>
<proteinExistence type="inferred from homology"/>
<dbReference type="Gene3D" id="1.10.287.470">
    <property type="entry name" value="Helix hairpin bin"/>
    <property type="match status" value="1"/>
</dbReference>
<dbReference type="PANTHER" id="PTHR32347">
    <property type="entry name" value="EFFLUX SYSTEM COMPONENT YKNX-RELATED"/>
    <property type="match status" value="1"/>
</dbReference>
<evidence type="ECO:0000313" key="9">
    <source>
        <dbReference type="EMBL" id="MFC5771879.1"/>
    </source>
</evidence>
<dbReference type="InterPro" id="IPR006143">
    <property type="entry name" value="RND_pump_MFP"/>
</dbReference>
<feature type="coiled-coil region" evidence="4">
    <location>
        <begin position="136"/>
        <end position="204"/>
    </location>
</feature>
<dbReference type="Pfam" id="PF25876">
    <property type="entry name" value="HH_MFP_RND"/>
    <property type="match status" value="1"/>
</dbReference>
<evidence type="ECO:0000313" key="10">
    <source>
        <dbReference type="Proteomes" id="UP001595974"/>
    </source>
</evidence>
<dbReference type="PANTHER" id="PTHR32347:SF14">
    <property type="entry name" value="EFFLUX SYSTEM COMPONENT YKNX-RELATED"/>
    <property type="match status" value="1"/>
</dbReference>
<accession>A0ABW1AXJ4</accession>
<dbReference type="Pfam" id="PF25917">
    <property type="entry name" value="BSH_RND"/>
    <property type="match status" value="1"/>
</dbReference>
<evidence type="ECO:0000259" key="7">
    <source>
        <dbReference type="Pfam" id="PF25917"/>
    </source>
</evidence>
<dbReference type="InterPro" id="IPR058792">
    <property type="entry name" value="Beta-barrel_RND_2"/>
</dbReference>
<dbReference type="Gene3D" id="2.40.420.20">
    <property type="match status" value="1"/>
</dbReference>
<dbReference type="NCBIfam" id="TIGR01730">
    <property type="entry name" value="RND_mfp"/>
    <property type="match status" value="1"/>
</dbReference>
<protein>
    <submittedName>
        <fullName evidence="9">Efflux RND transporter periplasmic adaptor subunit</fullName>
    </submittedName>
</protein>
<evidence type="ECO:0000256" key="5">
    <source>
        <dbReference type="SAM" id="Phobius"/>
    </source>
</evidence>
<gene>
    <name evidence="9" type="ORF">ACFPTN_21070</name>
</gene>
<evidence type="ECO:0000256" key="4">
    <source>
        <dbReference type="SAM" id="Coils"/>
    </source>
</evidence>
<comment type="similarity">
    <text evidence="2">Belongs to the membrane fusion protein (MFP) (TC 8.A.1) family.</text>
</comment>
<keyword evidence="5" id="KW-0472">Membrane</keyword>
<keyword evidence="10" id="KW-1185">Reference proteome</keyword>
<dbReference type="RefSeq" id="WP_096449751.1">
    <property type="nucleotide sequence ID" value="NZ_JBHSOG010000101.1"/>
</dbReference>